<dbReference type="EMBL" id="CAJOBQ010011136">
    <property type="protein sequence ID" value="CAF4708446.1"/>
    <property type="molecule type" value="Genomic_DNA"/>
</dbReference>
<dbReference type="GO" id="GO:0004500">
    <property type="term" value="F:dopamine beta-monooxygenase activity"/>
    <property type="evidence" value="ECO:0007669"/>
    <property type="project" value="InterPro"/>
</dbReference>
<gene>
    <name evidence="3" type="ORF">TSG867_LOCUS33627</name>
</gene>
<accession>A0A821ITK5</accession>
<dbReference type="PANTHER" id="PTHR10157:SF23">
    <property type="entry name" value="MOXD1 HOMOLOG 1"/>
    <property type="match status" value="1"/>
</dbReference>
<sequence length="106" mass="11968">MSNRTDSSGMRFYLGNQLRQYDIGYLTLGQESDATAIAIPPHDDRLVIDSYCPTLVTQNIPPTGITVVAAFPHTHLQGRTVWTKIVRNNKAVQYLFNADAYTFNYQ</sequence>
<dbReference type="PANTHER" id="PTHR10157">
    <property type="entry name" value="DOPAMINE BETA HYDROXYLASE RELATED"/>
    <property type="match status" value="1"/>
</dbReference>
<dbReference type="AlphaFoldDB" id="A0A821ITK5"/>
<dbReference type="InterPro" id="IPR000945">
    <property type="entry name" value="DBH-like"/>
</dbReference>
<organism evidence="3 4">
    <name type="scientific">Rotaria socialis</name>
    <dbReference type="NCBI Taxonomy" id="392032"/>
    <lineage>
        <taxon>Eukaryota</taxon>
        <taxon>Metazoa</taxon>
        <taxon>Spiralia</taxon>
        <taxon>Gnathifera</taxon>
        <taxon>Rotifera</taxon>
        <taxon>Eurotatoria</taxon>
        <taxon>Bdelloidea</taxon>
        <taxon>Philodinida</taxon>
        <taxon>Philodinidae</taxon>
        <taxon>Rotaria</taxon>
    </lineage>
</organism>
<dbReference type="Pfam" id="PF03712">
    <property type="entry name" value="Cu2_monoox_C"/>
    <property type="match status" value="1"/>
</dbReference>
<dbReference type="SUPFAM" id="SSF49742">
    <property type="entry name" value="PHM/PNGase F"/>
    <property type="match status" value="1"/>
</dbReference>
<dbReference type="InterPro" id="IPR008977">
    <property type="entry name" value="PHM/PNGase_F_dom_sf"/>
</dbReference>
<dbReference type="InterPro" id="IPR024548">
    <property type="entry name" value="Cu2_monoox_C"/>
</dbReference>
<evidence type="ECO:0000313" key="4">
    <source>
        <dbReference type="Proteomes" id="UP000663862"/>
    </source>
</evidence>
<dbReference type="Proteomes" id="UP000663862">
    <property type="component" value="Unassembled WGS sequence"/>
</dbReference>
<feature type="domain" description="Copper type II ascorbate-dependent monooxygenase C-terminal" evidence="2">
    <location>
        <begin position="22"/>
        <end position="106"/>
    </location>
</feature>
<name>A0A821ITK5_9BILA</name>
<dbReference type="Gene3D" id="2.60.120.230">
    <property type="match status" value="1"/>
</dbReference>
<evidence type="ECO:0000256" key="1">
    <source>
        <dbReference type="ARBA" id="ARBA00023157"/>
    </source>
</evidence>
<evidence type="ECO:0000313" key="3">
    <source>
        <dbReference type="EMBL" id="CAF4708446.1"/>
    </source>
</evidence>
<comment type="caution">
    <text evidence="3">The sequence shown here is derived from an EMBL/GenBank/DDBJ whole genome shotgun (WGS) entry which is preliminary data.</text>
</comment>
<feature type="non-terminal residue" evidence="3">
    <location>
        <position position="1"/>
    </location>
</feature>
<evidence type="ECO:0000259" key="2">
    <source>
        <dbReference type="Pfam" id="PF03712"/>
    </source>
</evidence>
<keyword evidence="1" id="KW-1015">Disulfide bond</keyword>
<reference evidence="3" key="1">
    <citation type="submission" date="2021-02" db="EMBL/GenBank/DDBJ databases">
        <authorList>
            <person name="Nowell W R."/>
        </authorList>
    </citation>
    <scope>NUCLEOTIDE SEQUENCE</scope>
</reference>
<protein>
    <recommendedName>
        <fullName evidence="2">Copper type II ascorbate-dependent monooxygenase C-terminal domain-containing protein</fullName>
    </recommendedName>
</protein>
<dbReference type="InterPro" id="IPR014784">
    <property type="entry name" value="Cu2_ascorb_mOase-like_C"/>
</dbReference>
<proteinExistence type="predicted"/>